<evidence type="ECO:0000313" key="3">
    <source>
        <dbReference type="Proteomes" id="UP000186108"/>
    </source>
</evidence>
<dbReference type="EMBL" id="CP009111">
    <property type="protein sequence ID" value="ANS28845.1"/>
    <property type="molecule type" value="Genomic_DNA"/>
</dbReference>
<reference evidence="2 3" key="1">
    <citation type="submission" date="2014-07" db="EMBL/GenBank/DDBJ databases">
        <authorList>
            <person name="Zhang J.E."/>
            <person name="Yang H."/>
            <person name="Guo J."/>
            <person name="Deng Z."/>
            <person name="Luo H."/>
            <person name="Luo M."/>
            <person name="Zhao B."/>
        </authorList>
    </citation>
    <scope>NUCLEOTIDE SEQUENCE [LARGE SCALE GENOMIC DNA]</scope>
    <source>
        <strain evidence="2 3">1CP</strain>
    </source>
</reference>
<evidence type="ECO:0000313" key="2">
    <source>
        <dbReference type="EMBL" id="ANS28845.1"/>
    </source>
</evidence>
<organism evidence="2 3">
    <name type="scientific">Rhodococcus opacus</name>
    <name type="common">Nocardia opaca</name>
    <dbReference type="NCBI Taxonomy" id="37919"/>
    <lineage>
        <taxon>Bacteria</taxon>
        <taxon>Bacillati</taxon>
        <taxon>Actinomycetota</taxon>
        <taxon>Actinomycetes</taxon>
        <taxon>Mycobacteriales</taxon>
        <taxon>Nocardiaceae</taxon>
        <taxon>Rhodococcus</taxon>
    </lineage>
</organism>
<evidence type="ECO:0000256" key="1">
    <source>
        <dbReference type="SAM" id="MobiDB-lite"/>
    </source>
</evidence>
<dbReference type="Proteomes" id="UP000186108">
    <property type="component" value="Chromosome"/>
</dbReference>
<accession>A0A1B1K889</accession>
<dbReference type="AlphaFoldDB" id="A0A1B1K889"/>
<gene>
    <name evidence="2" type="ORF">R1CP_20835</name>
</gene>
<feature type="compositionally biased region" description="Polar residues" evidence="1">
    <location>
        <begin position="36"/>
        <end position="47"/>
    </location>
</feature>
<name>A0A1B1K889_RHOOP</name>
<proteinExistence type="predicted"/>
<feature type="compositionally biased region" description="Basic and acidic residues" evidence="1">
    <location>
        <begin position="49"/>
        <end position="59"/>
    </location>
</feature>
<protein>
    <submittedName>
        <fullName evidence="2">Uncharacterized protein</fullName>
    </submittedName>
</protein>
<feature type="region of interest" description="Disordered" evidence="1">
    <location>
        <begin position="30"/>
        <end position="59"/>
    </location>
</feature>
<sequence>MRTVCVDDLIGRAAIVEICPTVITRDEPAAERSEGLTVTNTLQNNPGRPSDRSLGRSDGKALHEPVCAVNLGFKLAVGAHSVDQDV</sequence>